<sequence length="69" mass="7645">MMAPYRSSQLPSFQALWALQKSAVEDHYQGGKIDSSDADGSHHPESLLINCQGKAPTRVVELQDVTFEQ</sequence>
<reference evidence="1 2" key="1">
    <citation type="submission" date="2018-04" db="EMBL/GenBank/DDBJ databases">
        <title>Thalassorhabdus spongiae gen. nov., sp. nov., isolated from a marine sponge in South-West Iceland.</title>
        <authorList>
            <person name="Knobloch S."/>
            <person name="Daussin A."/>
            <person name="Johannsson R."/>
            <person name="Marteinsson V.T."/>
        </authorList>
    </citation>
    <scope>NUCLEOTIDE SEQUENCE [LARGE SCALE GENOMIC DNA]</scope>
    <source>
        <strain evidence="1 2">Hp12</strain>
    </source>
</reference>
<dbReference type="OrthoDB" id="5740960at2"/>
<evidence type="ECO:0000313" key="2">
    <source>
        <dbReference type="Proteomes" id="UP000244906"/>
    </source>
</evidence>
<dbReference type="RefSeq" id="WP_116688207.1">
    <property type="nucleotide sequence ID" value="NZ_CAWNYD010000008.1"/>
</dbReference>
<gene>
    <name evidence="1" type="ORF">DC094_16410</name>
</gene>
<proteinExistence type="predicted"/>
<protein>
    <submittedName>
        <fullName evidence="1">Uncharacterized protein</fullName>
    </submittedName>
</protein>
<evidence type="ECO:0000313" key="1">
    <source>
        <dbReference type="EMBL" id="PVZ66286.1"/>
    </source>
</evidence>
<organism evidence="1 2">
    <name type="scientific">Pelagibaculum spongiae</name>
    <dbReference type="NCBI Taxonomy" id="2080658"/>
    <lineage>
        <taxon>Bacteria</taxon>
        <taxon>Pseudomonadati</taxon>
        <taxon>Pseudomonadota</taxon>
        <taxon>Gammaproteobacteria</taxon>
        <taxon>Oceanospirillales</taxon>
        <taxon>Pelagibaculum</taxon>
    </lineage>
</organism>
<accession>A0A2V1GSF1</accession>
<dbReference type="Proteomes" id="UP000244906">
    <property type="component" value="Unassembled WGS sequence"/>
</dbReference>
<comment type="caution">
    <text evidence="1">The sequence shown here is derived from an EMBL/GenBank/DDBJ whole genome shotgun (WGS) entry which is preliminary data.</text>
</comment>
<name>A0A2V1GSF1_9GAMM</name>
<keyword evidence="2" id="KW-1185">Reference proteome</keyword>
<dbReference type="AlphaFoldDB" id="A0A2V1GSF1"/>
<dbReference type="EMBL" id="QDDL01000008">
    <property type="protein sequence ID" value="PVZ66286.1"/>
    <property type="molecule type" value="Genomic_DNA"/>
</dbReference>